<dbReference type="Pfam" id="PF03129">
    <property type="entry name" value="HGTP_anticodon"/>
    <property type="match status" value="1"/>
</dbReference>
<protein>
    <recommendedName>
        <fullName evidence="2">proline--tRNA ligase</fullName>
        <ecNumber evidence="2">6.1.1.15</ecNumber>
    </recommendedName>
    <alternativeName>
        <fullName evidence="8">Prolyl-tRNA synthetase</fullName>
    </alternativeName>
</protein>
<dbReference type="InterPro" id="IPR002314">
    <property type="entry name" value="aa-tRNA-synt_IIb"/>
</dbReference>
<reference evidence="11" key="1">
    <citation type="journal article" date="2021" name="IMA Fungus">
        <title>Genomic characterization of three marine fungi, including Emericellopsis atlantica sp. nov. with signatures of a generalist lifestyle and marine biomass degradation.</title>
        <authorList>
            <person name="Hagestad O.C."/>
            <person name="Hou L."/>
            <person name="Andersen J.H."/>
            <person name="Hansen E.H."/>
            <person name="Altermark B."/>
            <person name="Li C."/>
            <person name="Kuhnert E."/>
            <person name="Cox R.J."/>
            <person name="Crous P.W."/>
            <person name="Spatafora J.W."/>
            <person name="Lail K."/>
            <person name="Amirebrahimi M."/>
            <person name="Lipzen A."/>
            <person name="Pangilinan J."/>
            <person name="Andreopoulos W."/>
            <person name="Hayes R.D."/>
            <person name="Ng V."/>
            <person name="Grigoriev I.V."/>
            <person name="Jackson S.A."/>
            <person name="Sutton T.D.S."/>
            <person name="Dobson A.D.W."/>
            <person name="Rama T."/>
        </authorList>
    </citation>
    <scope>NUCLEOTIDE SEQUENCE</scope>
    <source>
        <strain evidence="11">TS7</strain>
    </source>
</reference>
<dbReference type="GO" id="GO:0006433">
    <property type="term" value="P:prolyl-tRNA aminoacylation"/>
    <property type="evidence" value="ECO:0007669"/>
    <property type="project" value="InterPro"/>
</dbReference>
<keyword evidence="6" id="KW-0648">Protein biosynthesis</keyword>
<evidence type="ECO:0000256" key="5">
    <source>
        <dbReference type="ARBA" id="ARBA00022840"/>
    </source>
</evidence>
<dbReference type="Pfam" id="PF00587">
    <property type="entry name" value="tRNA-synt_2b"/>
    <property type="match status" value="1"/>
</dbReference>
<dbReference type="InterPro" id="IPR044140">
    <property type="entry name" value="ProRS_anticodon_short"/>
</dbReference>
<keyword evidence="3" id="KW-0436">Ligase</keyword>
<keyword evidence="12" id="KW-1185">Reference proteome</keyword>
<dbReference type="Gene3D" id="3.30.930.10">
    <property type="entry name" value="Bira Bifunctional Protein, Domain 2"/>
    <property type="match status" value="2"/>
</dbReference>
<evidence type="ECO:0000256" key="3">
    <source>
        <dbReference type="ARBA" id="ARBA00022598"/>
    </source>
</evidence>
<dbReference type="EMBL" id="MU251257">
    <property type="protein sequence ID" value="KAG9253586.1"/>
    <property type="molecule type" value="Genomic_DNA"/>
</dbReference>
<feature type="domain" description="Aminoacyl-transfer RNA synthetases class-II family profile" evidence="10">
    <location>
        <begin position="77"/>
        <end position="477"/>
    </location>
</feature>
<evidence type="ECO:0000256" key="1">
    <source>
        <dbReference type="ARBA" id="ARBA00008226"/>
    </source>
</evidence>
<keyword evidence="5" id="KW-0067">ATP-binding</keyword>
<dbReference type="GeneID" id="70288610"/>
<dbReference type="InterPro" id="IPR006195">
    <property type="entry name" value="aa-tRNA-synth_II"/>
</dbReference>
<keyword evidence="4" id="KW-0547">Nucleotide-binding</keyword>
<keyword evidence="7" id="KW-0030">Aminoacyl-tRNA synthetase</keyword>
<dbReference type="RefSeq" id="XP_046117510.1">
    <property type="nucleotide sequence ID" value="XM_046257707.1"/>
</dbReference>
<organism evidence="11 12">
    <name type="scientific">Emericellopsis atlantica</name>
    <dbReference type="NCBI Taxonomy" id="2614577"/>
    <lineage>
        <taxon>Eukaryota</taxon>
        <taxon>Fungi</taxon>
        <taxon>Dikarya</taxon>
        <taxon>Ascomycota</taxon>
        <taxon>Pezizomycotina</taxon>
        <taxon>Sordariomycetes</taxon>
        <taxon>Hypocreomycetidae</taxon>
        <taxon>Hypocreales</taxon>
        <taxon>Bionectriaceae</taxon>
        <taxon>Emericellopsis</taxon>
    </lineage>
</organism>
<dbReference type="GO" id="GO:0004827">
    <property type="term" value="F:proline-tRNA ligase activity"/>
    <property type="evidence" value="ECO:0007669"/>
    <property type="project" value="UniProtKB-EC"/>
</dbReference>
<dbReference type="EC" id="6.1.1.15" evidence="2"/>
<dbReference type="InterPro" id="IPR036621">
    <property type="entry name" value="Anticodon-bd_dom_sf"/>
</dbReference>
<evidence type="ECO:0000259" key="10">
    <source>
        <dbReference type="PROSITE" id="PS50862"/>
    </source>
</evidence>
<dbReference type="AlphaFoldDB" id="A0A9P7ZKF9"/>
<name>A0A9P7ZKF9_9HYPO</name>
<evidence type="ECO:0000256" key="8">
    <source>
        <dbReference type="ARBA" id="ARBA00029731"/>
    </source>
</evidence>
<dbReference type="GO" id="GO:0005524">
    <property type="term" value="F:ATP binding"/>
    <property type="evidence" value="ECO:0007669"/>
    <property type="project" value="UniProtKB-KW"/>
</dbReference>
<dbReference type="Proteomes" id="UP000887229">
    <property type="component" value="Unassembled WGS sequence"/>
</dbReference>
<dbReference type="OrthoDB" id="10267474at2759"/>
<dbReference type="PANTHER" id="PTHR42753:SF2">
    <property type="entry name" value="PROLINE--TRNA LIGASE"/>
    <property type="match status" value="1"/>
</dbReference>
<sequence>MDIMHWSSRPGDKMDNVYYCLDAPSRPHGNEGRMTRQTHSDWVSQKRRTKCCSLLNDPSMLKQTQTQPGIFHMLPLGLRVQEKIEKLLDKHMHSIGAARLALSSLSSAQLWEQSGRLSQVSGELFQLEDRKKHRFLLAPTHEEEITALVAAGVNSYKHTPLRLYQTTRKYRDEIRPRHGLLRSREFLMKDLYSFDWSYEKAFETYNLVAKAYQQFFKDLNLPIIVAEASSGDMGGKLSHEYHLTSPIGSDTIYTCNKCDYASNDEVASPRLPAADEVIGGEAVSVPILAWTGVTTDRKTLVNVWIPKDAGDPNIHAIKAAVPDLDTTLSGQPANQAWEDQHNSTTAGGPPLVKQLIDGRLTKLMTTVDELLDAGEGHTVEKISQDEDCQPLNLVRLKQGDACPRCEGGKVQTHRALELGHTFYLGTRYSEPFSAKVAAADPKQPKVTLSMGCYGLGISRIFAALVEHFVTEKGLQWPVAIAPFHVYVVPTMEMTDEAWKLYDAISASKEQDKALDVVVDDRKVSFGWKMNDAETIGYPIQVVLGKKFQKDGICEVHVHKYRTRADVSVNEAPTYIAEQIRKIEQDEGVSPQMRI</sequence>
<evidence type="ECO:0000256" key="6">
    <source>
        <dbReference type="ARBA" id="ARBA00022917"/>
    </source>
</evidence>
<evidence type="ECO:0000256" key="7">
    <source>
        <dbReference type="ARBA" id="ARBA00023146"/>
    </source>
</evidence>
<accession>A0A9P7ZKF9</accession>
<gene>
    <name evidence="11" type="ORF">F5Z01DRAFT_147529</name>
</gene>
<proteinExistence type="inferred from homology"/>
<evidence type="ECO:0000256" key="9">
    <source>
        <dbReference type="ARBA" id="ARBA00047671"/>
    </source>
</evidence>
<evidence type="ECO:0000256" key="4">
    <source>
        <dbReference type="ARBA" id="ARBA00022741"/>
    </source>
</evidence>
<dbReference type="SUPFAM" id="SSF52954">
    <property type="entry name" value="Class II aaRS ABD-related"/>
    <property type="match status" value="1"/>
</dbReference>
<comment type="caution">
    <text evidence="11">The sequence shown here is derived from an EMBL/GenBank/DDBJ whole genome shotgun (WGS) entry which is preliminary data.</text>
</comment>
<evidence type="ECO:0000313" key="11">
    <source>
        <dbReference type="EMBL" id="KAG9253586.1"/>
    </source>
</evidence>
<dbReference type="CDD" id="cd00861">
    <property type="entry name" value="ProRS_anticodon_short"/>
    <property type="match status" value="1"/>
</dbReference>
<dbReference type="PROSITE" id="PS50862">
    <property type="entry name" value="AA_TRNA_LIGASE_II"/>
    <property type="match status" value="1"/>
</dbReference>
<dbReference type="SUPFAM" id="SSF55681">
    <property type="entry name" value="Class II aaRS and biotin synthetases"/>
    <property type="match status" value="1"/>
</dbReference>
<dbReference type="InterPro" id="IPR045864">
    <property type="entry name" value="aa-tRNA-synth_II/BPL/LPL"/>
</dbReference>
<comment type="catalytic activity">
    <reaction evidence="9">
        <text>tRNA(Pro) + L-proline + ATP = L-prolyl-tRNA(Pro) + AMP + diphosphate</text>
        <dbReference type="Rhea" id="RHEA:14305"/>
        <dbReference type="Rhea" id="RHEA-COMP:9700"/>
        <dbReference type="Rhea" id="RHEA-COMP:9702"/>
        <dbReference type="ChEBI" id="CHEBI:30616"/>
        <dbReference type="ChEBI" id="CHEBI:33019"/>
        <dbReference type="ChEBI" id="CHEBI:60039"/>
        <dbReference type="ChEBI" id="CHEBI:78442"/>
        <dbReference type="ChEBI" id="CHEBI:78532"/>
        <dbReference type="ChEBI" id="CHEBI:456215"/>
        <dbReference type="EC" id="6.1.1.15"/>
    </reaction>
</comment>
<dbReference type="GO" id="GO:0005739">
    <property type="term" value="C:mitochondrion"/>
    <property type="evidence" value="ECO:0007669"/>
    <property type="project" value="TreeGrafter"/>
</dbReference>
<evidence type="ECO:0000256" key="2">
    <source>
        <dbReference type="ARBA" id="ARBA00012831"/>
    </source>
</evidence>
<evidence type="ECO:0000313" key="12">
    <source>
        <dbReference type="Proteomes" id="UP000887229"/>
    </source>
</evidence>
<dbReference type="InterPro" id="IPR050062">
    <property type="entry name" value="Pro-tRNA_synthetase"/>
</dbReference>
<dbReference type="Gene3D" id="3.40.50.800">
    <property type="entry name" value="Anticodon-binding domain"/>
    <property type="match status" value="1"/>
</dbReference>
<dbReference type="PANTHER" id="PTHR42753">
    <property type="entry name" value="MITOCHONDRIAL RIBOSOME PROTEIN L39/PROLYL-TRNA LIGASE FAMILY MEMBER"/>
    <property type="match status" value="1"/>
</dbReference>
<dbReference type="InterPro" id="IPR004154">
    <property type="entry name" value="Anticodon-bd"/>
</dbReference>
<comment type="similarity">
    <text evidence="1">Belongs to the class-II aminoacyl-tRNA synthetase family.</text>
</comment>
<dbReference type="InterPro" id="IPR002316">
    <property type="entry name" value="Pro-tRNA-ligase_IIa"/>
</dbReference>
<dbReference type="PRINTS" id="PR01046">
    <property type="entry name" value="TRNASYNTHPRO"/>
</dbReference>